<sequence length="313" mass="35499">MPGNISSRSALVAKSLPFSSIRKHIEPRNNRCSRAATEKPMQAHAEGDGDGYSTASEEEIISQLDEDALSKLPLHLQNNMRELQAERVQRLTGEQRLAQSRPRPHSRHLDRVIEEPEPNQESGPENEQEVDMKECNTYYAEKWFKKMLAKVAAARELDVERVLEGSDEDDDSSRRRGSVAWCPIRQEWAPATYGQRQIESEPVDGKGDAGKVGGGRASRLCGIPPREETPLSEADTVITERYLLTSLHDCRVSSQEGYMSWRCAGPYYVYEARDSHDQYHQPEQSSESLSSLMLAARDRVRLKSRRVKDVFKK</sequence>
<dbReference type="EMBL" id="BN001306">
    <property type="protein sequence ID" value="CBF83343.1"/>
    <property type="molecule type" value="Genomic_DNA"/>
</dbReference>
<evidence type="ECO:0000313" key="2">
    <source>
        <dbReference type="EMBL" id="CBF83343.1"/>
    </source>
</evidence>
<organism evidence="2 3">
    <name type="scientific">Emericella nidulans (strain FGSC A4 / ATCC 38163 / CBS 112.46 / NRRL 194 / M139)</name>
    <name type="common">Aspergillus nidulans</name>
    <dbReference type="NCBI Taxonomy" id="227321"/>
    <lineage>
        <taxon>Eukaryota</taxon>
        <taxon>Fungi</taxon>
        <taxon>Dikarya</taxon>
        <taxon>Ascomycota</taxon>
        <taxon>Pezizomycotina</taxon>
        <taxon>Eurotiomycetes</taxon>
        <taxon>Eurotiomycetidae</taxon>
        <taxon>Eurotiales</taxon>
        <taxon>Aspergillaceae</taxon>
        <taxon>Aspergillus</taxon>
        <taxon>Aspergillus subgen. Nidulantes</taxon>
    </lineage>
</organism>
<dbReference type="OrthoDB" id="4506792at2759"/>
<name>Q5B8J7_EMENI</name>
<evidence type="ECO:0000313" key="3">
    <source>
        <dbReference type="Proteomes" id="UP000000560"/>
    </source>
</evidence>
<dbReference type="RefSeq" id="XP_660737.1">
    <property type="nucleotide sequence ID" value="XM_655645.1"/>
</dbReference>
<accession>Q5B8J7</accession>
<dbReference type="KEGG" id="ani:ANIA_03133"/>
<protein>
    <submittedName>
        <fullName evidence="2">Uncharacterized protein</fullName>
    </submittedName>
</protein>
<feature type="region of interest" description="Disordered" evidence="1">
    <location>
        <begin position="193"/>
        <end position="226"/>
    </location>
</feature>
<dbReference type="AlphaFoldDB" id="Q5B8J7"/>
<dbReference type="Proteomes" id="UP000000560">
    <property type="component" value="Chromosome VI"/>
</dbReference>
<dbReference type="GeneID" id="2874254"/>
<gene>
    <name evidence="2" type="ORF">ANIA_03133</name>
</gene>
<reference evidence="3" key="2">
    <citation type="journal article" date="2009" name="Fungal Genet. Biol.">
        <title>The 2008 update of the Aspergillus nidulans genome annotation: a community effort.</title>
        <authorList>
            <person name="Wortman J.R."/>
            <person name="Gilsenan J.M."/>
            <person name="Joardar V."/>
            <person name="Deegan J."/>
            <person name="Clutterbuck J."/>
            <person name="Andersen M.R."/>
            <person name="Archer D."/>
            <person name="Bencina M."/>
            <person name="Braus G."/>
            <person name="Coutinho P."/>
            <person name="von Dohren H."/>
            <person name="Doonan J."/>
            <person name="Driessen A.J."/>
            <person name="Durek P."/>
            <person name="Espeso E."/>
            <person name="Fekete E."/>
            <person name="Flipphi M."/>
            <person name="Estrada C.G."/>
            <person name="Geysens S."/>
            <person name="Goldman G."/>
            <person name="de Groot P.W."/>
            <person name="Hansen K."/>
            <person name="Harris S.D."/>
            <person name="Heinekamp T."/>
            <person name="Helmstaedt K."/>
            <person name="Henrissat B."/>
            <person name="Hofmann G."/>
            <person name="Homan T."/>
            <person name="Horio T."/>
            <person name="Horiuchi H."/>
            <person name="James S."/>
            <person name="Jones M."/>
            <person name="Karaffa L."/>
            <person name="Karanyi Z."/>
            <person name="Kato M."/>
            <person name="Keller N."/>
            <person name="Kelly D.E."/>
            <person name="Kiel J.A."/>
            <person name="Kim J.M."/>
            <person name="van der Klei I.J."/>
            <person name="Klis F.M."/>
            <person name="Kovalchuk A."/>
            <person name="Krasevec N."/>
            <person name="Kubicek C.P."/>
            <person name="Liu B."/>
            <person name="Maccabe A."/>
            <person name="Meyer V."/>
            <person name="Mirabito P."/>
            <person name="Miskei M."/>
            <person name="Mos M."/>
            <person name="Mullins J."/>
            <person name="Nelson D.R."/>
            <person name="Nielsen J."/>
            <person name="Oakley B.R."/>
            <person name="Osmani S.A."/>
            <person name="Pakula T."/>
            <person name="Paszewski A."/>
            <person name="Paulsen I."/>
            <person name="Pilsyk S."/>
            <person name="Pocsi I."/>
            <person name="Punt P.J."/>
            <person name="Ram A.F."/>
            <person name="Ren Q."/>
            <person name="Robellet X."/>
            <person name="Robson G."/>
            <person name="Seiboth B."/>
            <person name="van Solingen P."/>
            <person name="Specht T."/>
            <person name="Sun J."/>
            <person name="Taheri-Talesh N."/>
            <person name="Takeshita N."/>
            <person name="Ussery D."/>
            <person name="vanKuyk P.A."/>
            <person name="Visser H."/>
            <person name="van de Vondervoort P.J."/>
            <person name="de Vries R.P."/>
            <person name="Walton J."/>
            <person name="Xiang X."/>
            <person name="Xiong Y."/>
            <person name="Zeng A.P."/>
            <person name="Brandt B.W."/>
            <person name="Cornell M.J."/>
            <person name="van den Hondel C.A."/>
            <person name="Visser J."/>
            <person name="Oliver S.G."/>
            <person name="Turner G."/>
        </authorList>
    </citation>
    <scope>GENOME REANNOTATION</scope>
    <source>
        <strain evidence="3">FGSC A4 / ATCC 38163 / CBS 112.46 / NRRL 194 / M139</strain>
    </source>
</reference>
<reference evidence="3" key="1">
    <citation type="journal article" date="2005" name="Nature">
        <title>Sequencing of Aspergillus nidulans and comparative analysis with A. fumigatus and A. oryzae.</title>
        <authorList>
            <person name="Galagan J.E."/>
            <person name="Calvo S.E."/>
            <person name="Cuomo C."/>
            <person name="Ma L.J."/>
            <person name="Wortman J.R."/>
            <person name="Batzoglou S."/>
            <person name="Lee S.I."/>
            <person name="Basturkmen M."/>
            <person name="Spevak C.C."/>
            <person name="Clutterbuck J."/>
            <person name="Kapitonov V."/>
            <person name="Jurka J."/>
            <person name="Scazzocchio C."/>
            <person name="Farman M."/>
            <person name="Butler J."/>
            <person name="Purcell S."/>
            <person name="Harris S."/>
            <person name="Braus G.H."/>
            <person name="Draht O."/>
            <person name="Busch S."/>
            <person name="D'Enfert C."/>
            <person name="Bouchier C."/>
            <person name="Goldman G.H."/>
            <person name="Bell-Pedersen D."/>
            <person name="Griffiths-Jones S."/>
            <person name="Doonan J.H."/>
            <person name="Yu J."/>
            <person name="Vienken K."/>
            <person name="Pain A."/>
            <person name="Freitag M."/>
            <person name="Selker E.U."/>
            <person name="Archer D.B."/>
            <person name="Penalva M.A."/>
            <person name="Oakley B.R."/>
            <person name="Momany M."/>
            <person name="Tanaka T."/>
            <person name="Kumagai T."/>
            <person name="Asai K."/>
            <person name="Machida M."/>
            <person name="Nierman W.C."/>
            <person name="Denning D.W."/>
            <person name="Caddick M."/>
            <person name="Hynes M."/>
            <person name="Paoletti M."/>
            <person name="Fischer R."/>
            <person name="Miller B."/>
            <person name="Dyer P."/>
            <person name="Sachs M.S."/>
            <person name="Osmani S.A."/>
            <person name="Birren B.W."/>
        </authorList>
    </citation>
    <scope>NUCLEOTIDE SEQUENCE [LARGE SCALE GENOMIC DNA]</scope>
    <source>
        <strain evidence="3">FGSC A4 / ATCC 38163 / CBS 112.46 / NRRL 194 / M139</strain>
    </source>
</reference>
<feature type="region of interest" description="Disordered" evidence="1">
    <location>
        <begin position="22"/>
        <end position="63"/>
    </location>
</feature>
<proteinExistence type="predicted"/>
<dbReference type="InParanoid" id="Q5B8J7"/>
<evidence type="ECO:0000256" key="1">
    <source>
        <dbReference type="SAM" id="MobiDB-lite"/>
    </source>
</evidence>
<keyword evidence="3" id="KW-1185">Reference proteome</keyword>
<dbReference type="VEuPathDB" id="FungiDB:AN3133"/>
<accession>C8VII5</accession>
<dbReference type="HOGENOM" id="CLU_888599_0_0_1"/>
<feature type="region of interest" description="Disordered" evidence="1">
    <location>
        <begin position="93"/>
        <end position="130"/>
    </location>
</feature>